<reference evidence="9 10" key="1">
    <citation type="journal article" date="2016" name="Nat. Commun.">
        <title>Thousands of microbial genomes shed light on interconnected biogeochemical processes in an aquifer system.</title>
        <authorList>
            <person name="Anantharaman K."/>
            <person name="Brown C.T."/>
            <person name="Hug L.A."/>
            <person name="Sharon I."/>
            <person name="Castelle C.J."/>
            <person name="Probst A.J."/>
            <person name="Thomas B.C."/>
            <person name="Singh A."/>
            <person name="Wilkins M.J."/>
            <person name="Karaoz U."/>
            <person name="Brodie E.L."/>
            <person name="Williams K.H."/>
            <person name="Hubbard S.S."/>
            <person name="Banfield J.F."/>
        </authorList>
    </citation>
    <scope>NUCLEOTIDE SEQUENCE [LARGE SCALE GENOMIC DNA]</scope>
</reference>
<organism evidence="9 10">
    <name type="scientific">Candidatus Sungbacteria bacterium RIFCSPLOWO2_01_FULL_60_25</name>
    <dbReference type="NCBI Taxonomy" id="1802281"/>
    <lineage>
        <taxon>Bacteria</taxon>
        <taxon>Candidatus Sungiibacteriota</taxon>
    </lineage>
</organism>
<dbReference type="PANTHER" id="PTHR43414:SF1">
    <property type="entry name" value="PEPTIDE PERMEASE"/>
    <property type="match status" value="1"/>
</dbReference>
<dbReference type="SUPFAM" id="SSF103473">
    <property type="entry name" value="MFS general substrate transporter"/>
    <property type="match status" value="1"/>
</dbReference>
<dbReference type="PROSITE" id="PS50850">
    <property type="entry name" value="MFS"/>
    <property type="match status" value="1"/>
</dbReference>
<dbReference type="STRING" id="1802281.A3A44_02235"/>
<dbReference type="GO" id="GO:0005886">
    <property type="term" value="C:plasma membrane"/>
    <property type="evidence" value="ECO:0007669"/>
    <property type="project" value="UniProtKB-SubCell"/>
</dbReference>
<dbReference type="EMBL" id="MHQT01000034">
    <property type="protein sequence ID" value="OHA08889.1"/>
    <property type="molecule type" value="Genomic_DNA"/>
</dbReference>
<dbReference type="AlphaFoldDB" id="A0A1G2LDL1"/>
<dbReference type="InterPro" id="IPR036259">
    <property type="entry name" value="MFS_trans_sf"/>
</dbReference>
<evidence type="ECO:0000256" key="1">
    <source>
        <dbReference type="ARBA" id="ARBA00004651"/>
    </source>
</evidence>
<evidence type="ECO:0000313" key="10">
    <source>
        <dbReference type="Proteomes" id="UP000178977"/>
    </source>
</evidence>
<keyword evidence="3" id="KW-1003">Cell membrane</keyword>
<keyword evidence="5 7" id="KW-1133">Transmembrane helix</keyword>
<accession>A0A1G2LDL1</accession>
<evidence type="ECO:0000256" key="6">
    <source>
        <dbReference type="ARBA" id="ARBA00023136"/>
    </source>
</evidence>
<dbReference type="GO" id="GO:0022857">
    <property type="term" value="F:transmembrane transporter activity"/>
    <property type="evidence" value="ECO:0007669"/>
    <property type="project" value="InterPro"/>
</dbReference>
<evidence type="ECO:0000313" key="9">
    <source>
        <dbReference type="EMBL" id="OHA08889.1"/>
    </source>
</evidence>
<keyword evidence="6 7" id="KW-0472">Membrane</keyword>
<evidence type="ECO:0000256" key="2">
    <source>
        <dbReference type="ARBA" id="ARBA00022448"/>
    </source>
</evidence>
<feature type="transmembrane region" description="Helical" evidence="7">
    <location>
        <begin position="85"/>
        <end position="102"/>
    </location>
</feature>
<protein>
    <recommendedName>
        <fullName evidence="8">Major facilitator superfamily (MFS) profile domain-containing protein</fullName>
    </recommendedName>
</protein>
<dbReference type="Proteomes" id="UP000178977">
    <property type="component" value="Unassembled WGS sequence"/>
</dbReference>
<evidence type="ECO:0000256" key="5">
    <source>
        <dbReference type="ARBA" id="ARBA00022989"/>
    </source>
</evidence>
<sequence>MVSTFIGGYIDRRGAKGIIIAGIFLIALSTLGFGLTTRPMLLFLLSLITGIGDALLLPAVMSVIDTLSSYHTKERISGVKVFAESAGYFVGPLAAGAVTALLGFSEAFVALGIFLIVITAVTIVMPFRVKQP</sequence>
<comment type="caution">
    <text evidence="9">The sequence shown here is derived from an EMBL/GenBank/DDBJ whole genome shotgun (WGS) entry which is preliminary data.</text>
</comment>
<evidence type="ECO:0000259" key="8">
    <source>
        <dbReference type="PROSITE" id="PS50850"/>
    </source>
</evidence>
<dbReference type="InterPro" id="IPR011701">
    <property type="entry name" value="MFS"/>
</dbReference>
<dbReference type="InterPro" id="IPR020846">
    <property type="entry name" value="MFS_dom"/>
</dbReference>
<keyword evidence="2" id="KW-0813">Transport</keyword>
<feature type="transmembrane region" description="Helical" evidence="7">
    <location>
        <begin position="41"/>
        <end position="64"/>
    </location>
</feature>
<evidence type="ECO:0000256" key="3">
    <source>
        <dbReference type="ARBA" id="ARBA00022475"/>
    </source>
</evidence>
<feature type="transmembrane region" description="Helical" evidence="7">
    <location>
        <begin position="17"/>
        <end position="35"/>
    </location>
</feature>
<evidence type="ECO:0000256" key="4">
    <source>
        <dbReference type="ARBA" id="ARBA00022692"/>
    </source>
</evidence>
<feature type="domain" description="Major facilitator superfamily (MFS) profile" evidence="8">
    <location>
        <begin position="1"/>
        <end position="132"/>
    </location>
</feature>
<name>A0A1G2LDL1_9BACT</name>
<proteinExistence type="predicted"/>
<dbReference type="Pfam" id="PF07690">
    <property type="entry name" value="MFS_1"/>
    <property type="match status" value="1"/>
</dbReference>
<keyword evidence="4 7" id="KW-0812">Transmembrane</keyword>
<evidence type="ECO:0000256" key="7">
    <source>
        <dbReference type="SAM" id="Phobius"/>
    </source>
</evidence>
<dbReference type="PANTHER" id="PTHR43414">
    <property type="entry name" value="MULTIDRUG RESISTANCE PROTEIN MDTG"/>
    <property type="match status" value="1"/>
</dbReference>
<comment type="subcellular location">
    <subcellularLocation>
        <location evidence="1">Cell membrane</location>
        <topology evidence="1">Multi-pass membrane protein</topology>
    </subcellularLocation>
</comment>
<gene>
    <name evidence="9" type="ORF">A3A44_02235</name>
</gene>
<feature type="transmembrane region" description="Helical" evidence="7">
    <location>
        <begin position="108"/>
        <end position="127"/>
    </location>
</feature>
<dbReference type="Gene3D" id="1.20.1250.20">
    <property type="entry name" value="MFS general substrate transporter like domains"/>
    <property type="match status" value="1"/>
</dbReference>